<sequence>MFLQNEKEHQNSLVSSSLRHQAQILTGLKADLKTPNLKTTMEMKKLAIMDLIPRNMTETTYAMGRRHLQVSNIKCLLTDIVWDVLLGRPEASSPAGEHGRSSTCMPRRSGSVYQSSMDRDPNYYVSKA</sequence>
<feature type="region of interest" description="Disordered" evidence="1">
    <location>
        <begin position="91"/>
        <end position="128"/>
    </location>
</feature>
<dbReference type="AlphaFoldDB" id="A0A409W8F9"/>
<gene>
    <name evidence="2" type="ORF">CVT26_004886</name>
</gene>
<organism evidence="2 3">
    <name type="scientific">Gymnopilus dilepis</name>
    <dbReference type="NCBI Taxonomy" id="231916"/>
    <lineage>
        <taxon>Eukaryota</taxon>
        <taxon>Fungi</taxon>
        <taxon>Dikarya</taxon>
        <taxon>Basidiomycota</taxon>
        <taxon>Agaricomycotina</taxon>
        <taxon>Agaricomycetes</taxon>
        <taxon>Agaricomycetidae</taxon>
        <taxon>Agaricales</taxon>
        <taxon>Agaricineae</taxon>
        <taxon>Hymenogastraceae</taxon>
        <taxon>Gymnopilus</taxon>
    </lineage>
</organism>
<evidence type="ECO:0000313" key="2">
    <source>
        <dbReference type="EMBL" id="PPQ74796.1"/>
    </source>
</evidence>
<name>A0A409W8F9_9AGAR</name>
<reference evidence="2 3" key="1">
    <citation type="journal article" date="2018" name="Evol. Lett.">
        <title>Horizontal gene cluster transfer increased hallucinogenic mushroom diversity.</title>
        <authorList>
            <person name="Reynolds H.T."/>
            <person name="Vijayakumar V."/>
            <person name="Gluck-Thaler E."/>
            <person name="Korotkin H.B."/>
            <person name="Matheny P.B."/>
            <person name="Slot J.C."/>
        </authorList>
    </citation>
    <scope>NUCLEOTIDE SEQUENCE [LARGE SCALE GENOMIC DNA]</scope>
    <source>
        <strain evidence="2 3">SRW20</strain>
    </source>
</reference>
<dbReference type="EMBL" id="NHYE01005313">
    <property type="protein sequence ID" value="PPQ74796.1"/>
    <property type="molecule type" value="Genomic_DNA"/>
</dbReference>
<evidence type="ECO:0000256" key="1">
    <source>
        <dbReference type="SAM" id="MobiDB-lite"/>
    </source>
</evidence>
<keyword evidence="3" id="KW-1185">Reference proteome</keyword>
<accession>A0A409W8F9</accession>
<dbReference type="InParanoid" id="A0A409W8F9"/>
<evidence type="ECO:0000313" key="3">
    <source>
        <dbReference type="Proteomes" id="UP000284706"/>
    </source>
</evidence>
<protein>
    <submittedName>
        <fullName evidence="2">Uncharacterized protein</fullName>
    </submittedName>
</protein>
<comment type="caution">
    <text evidence="2">The sequence shown here is derived from an EMBL/GenBank/DDBJ whole genome shotgun (WGS) entry which is preliminary data.</text>
</comment>
<dbReference type="Proteomes" id="UP000284706">
    <property type="component" value="Unassembled WGS sequence"/>
</dbReference>
<proteinExistence type="predicted"/>